<gene>
    <name evidence="7" type="ORF">LCGC14_0814280</name>
</gene>
<evidence type="ECO:0000313" key="7">
    <source>
        <dbReference type="EMBL" id="KKN32381.1"/>
    </source>
</evidence>
<accession>A0A0F9S5M6</accession>
<dbReference type="Gene3D" id="3.30.160.60">
    <property type="entry name" value="Classic Zinc Finger"/>
    <property type="match status" value="1"/>
</dbReference>
<keyword evidence="1" id="KW-1003">Cell membrane</keyword>
<sequence length="238" mass="25468">QTKAKADTRFRIAMAEGVTSWQVVEGLKAIDMLTGTVSDVPAEGILAPDSYEVTEGEDRNEVISLMIASQEKRLAAAWDGRDPGLPVESPEELLILASIVEKETGVPEEREQVASVFVNRLNQGMRLQTDPTVIYGITKGQGVLGRGLRRSELRGETPFNTYVIPGLPPAPIANPGRASLMAAAQPAKEDFVFFVADGTGGHAFAVTLEQHNANVARWRKIESERGAEAAGNASTGGN</sequence>
<dbReference type="EMBL" id="LAZR01002256">
    <property type="protein sequence ID" value="KKN32381.1"/>
    <property type="molecule type" value="Genomic_DNA"/>
</dbReference>
<dbReference type="InterPro" id="IPR003770">
    <property type="entry name" value="MLTG-like"/>
</dbReference>
<reference evidence="7" key="1">
    <citation type="journal article" date="2015" name="Nature">
        <title>Complex archaea that bridge the gap between prokaryotes and eukaryotes.</title>
        <authorList>
            <person name="Spang A."/>
            <person name="Saw J.H."/>
            <person name="Jorgensen S.L."/>
            <person name="Zaremba-Niedzwiedzka K."/>
            <person name="Martijn J."/>
            <person name="Lind A.E."/>
            <person name="van Eijk R."/>
            <person name="Schleper C."/>
            <person name="Guy L."/>
            <person name="Ettema T.J."/>
        </authorList>
    </citation>
    <scope>NUCLEOTIDE SEQUENCE</scope>
</reference>
<evidence type="ECO:0000256" key="3">
    <source>
        <dbReference type="ARBA" id="ARBA00022989"/>
    </source>
</evidence>
<dbReference type="AlphaFoldDB" id="A0A0F9S5M6"/>
<keyword evidence="2" id="KW-0812">Transmembrane</keyword>
<keyword evidence="3" id="KW-1133">Transmembrane helix</keyword>
<dbReference type="GO" id="GO:0016829">
    <property type="term" value="F:lyase activity"/>
    <property type="evidence" value="ECO:0007669"/>
    <property type="project" value="UniProtKB-KW"/>
</dbReference>
<feature type="non-terminal residue" evidence="7">
    <location>
        <position position="1"/>
    </location>
</feature>
<organism evidence="7">
    <name type="scientific">marine sediment metagenome</name>
    <dbReference type="NCBI Taxonomy" id="412755"/>
    <lineage>
        <taxon>unclassified sequences</taxon>
        <taxon>metagenomes</taxon>
        <taxon>ecological metagenomes</taxon>
    </lineage>
</organism>
<dbReference type="PANTHER" id="PTHR30518">
    <property type="entry name" value="ENDOLYTIC MUREIN TRANSGLYCOSYLASE"/>
    <property type="match status" value="1"/>
</dbReference>
<dbReference type="NCBIfam" id="TIGR00247">
    <property type="entry name" value="endolytic transglycosylase MltG"/>
    <property type="match status" value="1"/>
</dbReference>
<proteinExistence type="predicted"/>
<dbReference type="Pfam" id="PF02618">
    <property type="entry name" value="YceG"/>
    <property type="match status" value="1"/>
</dbReference>
<keyword evidence="4" id="KW-0472">Membrane</keyword>
<comment type="caution">
    <text evidence="7">The sequence shown here is derived from an EMBL/GenBank/DDBJ whole genome shotgun (WGS) entry which is preliminary data.</text>
</comment>
<protein>
    <recommendedName>
        <fullName evidence="8">Endolytic transglycosylase MltG</fullName>
    </recommendedName>
</protein>
<evidence type="ECO:0008006" key="8">
    <source>
        <dbReference type="Google" id="ProtNLM"/>
    </source>
</evidence>
<dbReference type="PANTHER" id="PTHR30518:SF2">
    <property type="entry name" value="ENDOLYTIC MUREIN TRANSGLYCOSYLASE"/>
    <property type="match status" value="1"/>
</dbReference>
<evidence type="ECO:0000256" key="5">
    <source>
        <dbReference type="ARBA" id="ARBA00023239"/>
    </source>
</evidence>
<keyword evidence="6" id="KW-0961">Cell wall biogenesis/degradation</keyword>
<name>A0A0F9S5M6_9ZZZZ</name>
<evidence type="ECO:0000256" key="4">
    <source>
        <dbReference type="ARBA" id="ARBA00023136"/>
    </source>
</evidence>
<dbReference type="GO" id="GO:0071555">
    <property type="term" value="P:cell wall organization"/>
    <property type="evidence" value="ECO:0007669"/>
    <property type="project" value="UniProtKB-KW"/>
</dbReference>
<evidence type="ECO:0000256" key="1">
    <source>
        <dbReference type="ARBA" id="ARBA00022475"/>
    </source>
</evidence>
<evidence type="ECO:0000256" key="2">
    <source>
        <dbReference type="ARBA" id="ARBA00022692"/>
    </source>
</evidence>
<keyword evidence="5" id="KW-0456">Lyase</keyword>
<evidence type="ECO:0000256" key="6">
    <source>
        <dbReference type="ARBA" id="ARBA00023316"/>
    </source>
</evidence>
<dbReference type="CDD" id="cd08010">
    <property type="entry name" value="MltG_like"/>
    <property type="match status" value="1"/>
</dbReference>